<reference evidence="1 2" key="1">
    <citation type="submission" date="2015-11" db="EMBL/GenBank/DDBJ databases">
        <authorList>
            <person name="Nicholson A.C."/>
            <person name="Humrighouse B.W."/>
            <person name="Graziano J."/>
            <person name="Lasker B."/>
            <person name="Whitney A.M."/>
            <person name="Mcquiston J.R."/>
        </authorList>
    </citation>
    <scope>NUCLEOTIDE SEQUENCE [LARGE SCALE GENOMIC DNA]</scope>
    <source>
        <strain evidence="1 2">G4071</strain>
    </source>
</reference>
<dbReference type="Pfam" id="PF05133">
    <property type="entry name" value="SPP1_portal"/>
    <property type="match status" value="1"/>
</dbReference>
<sequence>MAQELTIDQKMERFKKRKTPLPDIEKYNKEFDPKKHKVCVDKLNYPDKEIEETVIDENGKESTKKRMVPVIRSGLAYQKKVTFIATSFLFGNEVQYTNNIEDTTLFDVHGKVITKNDVKFVDREISDSVGRWTECAELWYAVPGDNDDYGFNSMFKLKVKLLTPEEYKLYPVFDLNANLASFGREFTIKNDDQEIQIFEVYTDSEIITFRNEGNGWTEERAVNPIGKIPIVYYYNKEVEWEDVQSTIEALEDSCYDIRVSNKNFNSPILTLEGEVTGSFVKNNGGKVLQMSEGAKAAFVAPPQANENQSSEIENLKNNIHSFTYTPDFSFDNVISMANVIASGNADTVFVEPHLKVMRKTTLYVPALRRRASIIKEFLQAFNVKFRNLKLDVTANIRPYVVKNEMEFYTKLMELSGNNQLYSSKYAREKAGIKDPDKMAEQIKEEQEQRAATEML</sequence>
<dbReference type="InterPro" id="IPR021145">
    <property type="entry name" value="Portal_protein_SPP1_Gp6-like"/>
</dbReference>
<gene>
    <name evidence="1" type="ORF">ATB95_08345</name>
</gene>
<proteinExistence type="predicted"/>
<dbReference type="AlphaFoldDB" id="A0ABD4DPQ5"/>
<dbReference type="EMBL" id="LNOI01000001">
    <property type="protein sequence ID" value="KUY20897.1"/>
    <property type="molecule type" value="Genomic_DNA"/>
</dbReference>
<accession>A0ABD4DPQ5</accession>
<dbReference type="Proteomes" id="UP000064412">
    <property type="component" value="Unassembled WGS sequence"/>
</dbReference>
<dbReference type="RefSeq" id="WP_059344531.1">
    <property type="nucleotide sequence ID" value="NZ_FTQX01000016.1"/>
</dbReference>
<evidence type="ECO:0000313" key="1">
    <source>
        <dbReference type="EMBL" id="KUY20897.1"/>
    </source>
</evidence>
<evidence type="ECO:0000313" key="2">
    <source>
        <dbReference type="Proteomes" id="UP000064412"/>
    </source>
</evidence>
<name>A0ABD4DPQ5_ELIMR</name>
<protein>
    <recommendedName>
        <fullName evidence="3">Phage portal protein</fullName>
    </recommendedName>
</protein>
<organism evidence="1 2">
    <name type="scientific">Elizabethkingia miricola</name>
    <name type="common">Chryseobacterium miricola</name>
    <dbReference type="NCBI Taxonomy" id="172045"/>
    <lineage>
        <taxon>Bacteria</taxon>
        <taxon>Pseudomonadati</taxon>
        <taxon>Bacteroidota</taxon>
        <taxon>Flavobacteriia</taxon>
        <taxon>Flavobacteriales</taxon>
        <taxon>Weeksellaceae</taxon>
        <taxon>Elizabethkingia</taxon>
    </lineage>
</organism>
<evidence type="ECO:0008006" key="3">
    <source>
        <dbReference type="Google" id="ProtNLM"/>
    </source>
</evidence>
<comment type="caution">
    <text evidence="1">The sequence shown here is derived from an EMBL/GenBank/DDBJ whole genome shotgun (WGS) entry which is preliminary data.</text>
</comment>